<reference evidence="1" key="1">
    <citation type="submission" date="2021-02" db="EMBL/GenBank/DDBJ databases">
        <authorList>
            <person name="Nowell W R."/>
        </authorList>
    </citation>
    <scope>NUCLEOTIDE SEQUENCE</scope>
</reference>
<name>A0A813TUU6_ADIRI</name>
<dbReference type="AlphaFoldDB" id="A0A813TUU6"/>
<protein>
    <recommendedName>
        <fullName evidence="3">F-box domain-containing protein</fullName>
    </recommendedName>
</protein>
<proteinExistence type="predicted"/>
<keyword evidence="2" id="KW-1185">Reference proteome</keyword>
<comment type="caution">
    <text evidence="1">The sequence shown here is derived from an EMBL/GenBank/DDBJ whole genome shotgun (WGS) entry which is preliminary data.</text>
</comment>
<sequence length="608" mass="71809">MKTCLEDLSNELLYELFDYFDICCVYETFAYLNNRFYQLIHCSSLPIAFNFSLLSKKTFQHRCTHIVRPNKHRLVHLRLRNHLLIENFFTIIPLDSTFLRLETLILNDVRSDNLDTVLQSLISLPRLSSLTLSIADAIKSRDFIYLSIISLPTLKYFKLFVDVWPLYSDVSLNATQISPLRYLILESECDLSELLELLRFTPELRYLACKMSISNGFSEEAFCVSETLTHVYFQLETVSFDEFKWFISHFGYQLEVLSVSVESDEEFFNAYSWQELISSQMPCLQKFYFQCVIRMNDNFYGYFKRIDGFDLSFWRDRQWIFKHEICASNGENPWIRIYSVQPYRWHQYNLYLNTFQYNSIGLNLASEVNFYNYDLIATNPTQFPRITCVSLCEGDENEIPSLVTQLPRLFPSQQLRELIIFDENFLFEHLLSLSTCFPNLQSLTIPTNILYLSSPQSSTNQLTIPPNKILKVTLINQCKLGDIQILLRFCPLLQSLEIEVENDNLRSIICYLLWKSTNRIRQNRLSTSVQIKNLHIWNKEYIDCISCSKAQHSNSWIYPLPCNHHLSSLCCRNVNYKTIVKFQKLIDEEALLDTYSIDYLDQKMCLWW</sequence>
<organism evidence="1 2">
    <name type="scientific">Adineta ricciae</name>
    <name type="common">Rotifer</name>
    <dbReference type="NCBI Taxonomy" id="249248"/>
    <lineage>
        <taxon>Eukaryota</taxon>
        <taxon>Metazoa</taxon>
        <taxon>Spiralia</taxon>
        <taxon>Gnathifera</taxon>
        <taxon>Rotifera</taxon>
        <taxon>Eurotatoria</taxon>
        <taxon>Bdelloidea</taxon>
        <taxon>Adinetida</taxon>
        <taxon>Adinetidae</taxon>
        <taxon>Adineta</taxon>
    </lineage>
</organism>
<dbReference type="EMBL" id="CAJNOR010000145">
    <property type="protein sequence ID" value="CAF0816609.1"/>
    <property type="molecule type" value="Genomic_DNA"/>
</dbReference>
<accession>A0A813TUU6</accession>
<dbReference type="Proteomes" id="UP000663828">
    <property type="component" value="Unassembled WGS sequence"/>
</dbReference>
<evidence type="ECO:0000313" key="1">
    <source>
        <dbReference type="EMBL" id="CAF0816609.1"/>
    </source>
</evidence>
<evidence type="ECO:0008006" key="3">
    <source>
        <dbReference type="Google" id="ProtNLM"/>
    </source>
</evidence>
<gene>
    <name evidence="1" type="ORF">XAT740_LOCUS3745</name>
</gene>
<evidence type="ECO:0000313" key="2">
    <source>
        <dbReference type="Proteomes" id="UP000663828"/>
    </source>
</evidence>